<dbReference type="Proteomes" id="UP000305401">
    <property type="component" value="Unassembled WGS sequence"/>
</dbReference>
<gene>
    <name evidence="1" type="primary">gldN</name>
    <name evidence="1" type="ORF">E5990_10045</name>
</gene>
<evidence type="ECO:0000313" key="1">
    <source>
        <dbReference type="EMBL" id="THG43828.1"/>
    </source>
</evidence>
<keyword evidence="2" id="KW-1185">Reference proteome</keyword>
<name>A0AC61S3S6_9BACT</name>
<dbReference type="EMBL" id="SSTG01000175">
    <property type="protein sequence ID" value="THG43828.1"/>
    <property type="molecule type" value="Genomic_DNA"/>
</dbReference>
<accession>A0AC61S3S6</accession>
<organism evidence="1 2">
    <name type="scientific">Muribaculum caecicola</name>
    <dbReference type="NCBI Taxonomy" id="3038144"/>
    <lineage>
        <taxon>Bacteria</taxon>
        <taxon>Pseudomonadati</taxon>
        <taxon>Bacteroidota</taxon>
        <taxon>Bacteroidia</taxon>
        <taxon>Bacteroidales</taxon>
        <taxon>Muribaculaceae</taxon>
        <taxon>Muribaculum</taxon>
    </lineage>
</organism>
<comment type="caution">
    <text evidence="1">The sequence shown here is derived from an EMBL/GenBank/DDBJ whole genome shotgun (WGS) entry which is preliminary data.</text>
</comment>
<sequence length="378" mass="43705">MNAFRYITVLAAATLLTVTATAQTDRTESRSSSSSVVRKGSKADRNANKTAGATVTDRMQKFFEEPARSDADAQWMKIVYRQLDLENVKNAPLYYPEEAIEGQENLFRIIMKLLANGNVKAYEYLDGREIFTDQYQVKVADMLDRFHILYTPAKGSTEKNPKFTIEESDVPTNEVLSYYLLERWELDKRANRMRTTVDAICPVLHRSGDFGGEAVKYPMFWIKMDALRPYLTQQSIFIDDDNNLAQYNYDDYFQLALYEGDIYKTRNLRNRSMMQLYPDPDDMKKAQDSIQNYLVNYEKKMWVPSREELAAAREAKEKAELGDTIAERQIKESTPKRSSRAKRATRTKEPKVKQSKVKQAKVKSNSSSSATRSVRRRR</sequence>
<proteinExistence type="predicted"/>
<evidence type="ECO:0000313" key="2">
    <source>
        <dbReference type="Proteomes" id="UP000305401"/>
    </source>
</evidence>
<reference evidence="1" key="1">
    <citation type="submission" date="2019-04" db="EMBL/GenBank/DDBJ databases">
        <title>Microbes associate with the intestines of laboratory mice.</title>
        <authorList>
            <person name="Navarre W."/>
            <person name="Wong E."/>
            <person name="Huang K.C."/>
            <person name="Tropini C."/>
            <person name="Ng K."/>
            <person name="Yu B."/>
        </authorList>
    </citation>
    <scope>NUCLEOTIDE SEQUENCE</scope>
    <source>
        <strain evidence="1">NM86_A22</strain>
    </source>
</reference>
<protein>
    <submittedName>
        <fullName evidence="1">Gliding motility protein GldN</fullName>
    </submittedName>
</protein>